<dbReference type="InterPro" id="IPR008803">
    <property type="entry name" value="RHD3/Sey1"/>
</dbReference>
<organism evidence="12 13">
    <name type="scientific">Magnusiomyces paraingens</name>
    <dbReference type="NCBI Taxonomy" id="2606893"/>
    <lineage>
        <taxon>Eukaryota</taxon>
        <taxon>Fungi</taxon>
        <taxon>Dikarya</taxon>
        <taxon>Ascomycota</taxon>
        <taxon>Saccharomycotina</taxon>
        <taxon>Dipodascomycetes</taxon>
        <taxon>Dipodascales</taxon>
        <taxon>Dipodascaceae</taxon>
        <taxon>Magnusiomyces</taxon>
    </lineage>
</organism>
<evidence type="ECO:0000256" key="3">
    <source>
        <dbReference type="ARBA" id="ARBA00022801"/>
    </source>
</evidence>
<dbReference type="PROSITE" id="PS51715">
    <property type="entry name" value="G_GB1_RHD3"/>
    <property type="match status" value="1"/>
</dbReference>
<reference evidence="12 13" key="1">
    <citation type="submission" date="2019-09" db="EMBL/GenBank/DDBJ databases">
        <authorList>
            <person name="Brejova B."/>
        </authorList>
    </citation>
    <scope>NUCLEOTIDE SEQUENCE [LARGE SCALE GENOMIC DNA]</scope>
</reference>
<keyword evidence="2 8" id="KW-0547">Nucleotide-binding</keyword>
<feature type="region of interest" description="Disordered" evidence="9">
    <location>
        <begin position="1"/>
        <end position="71"/>
    </location>
</feature>
<feature type="topological domain" description="Lumenal" evidence="8">
    <location>
        <begin position="809"/>
        <end position="811"/>
    </location>
</feature>
<evidence type="ECO:0000256" key="10">
    <source>
        <dbReference type="SAM" id="Phobius"/>
    </source>
</evidence>
<dbReference type="GO" id="GO:0003924">
    <property type="term" value="F:GTPase activity"/>
    <property type="evidence" value="ECO:0007669"/>
    <property type="project" value="UniProtKB-UniRule"/>
</dbReference>
<dbReference type="HAMAP" id="MF_03109">
    <property type="entry name" value="Sey1"/>
    <property type="match status" value="1"/>
</dbReference>
<evidence type="ECO:0000256" key="8">
    <source>
        <dbReference type="HAMAP-Rule" id="MF_03109"/>
    </source>
</evidence>
<keyword evidence="4 8" id="KW-0256">Endoplasmic reticulum</keyword>
<dbReference type="GO" id="GO:0005789">
    <property type="term" value="C:endoplasmic reticulum membrane"/>
    <property type="evidence" value="ECO:0007669"/>
    <property type="project" value="UniProtKB-SubCell"/>
</dbReference>
<evidence type="ECO:0000256" key="1">
    <source>
        <dbReference type="ARBA" id="ARBA00022692"/>
    </source>
</evidence>
<protein>
    <recommendedName>
        <fullName evidence="11">GB1/RHD3-type G domain-containing protein</fullName>
    </recommendedName>
</protein>
<dbReference type="Proteomes" id="UP000398389">
    <property type="component" value="Unassembled WGS sequence"/>
</dbReference>
<feature type="transmembrane region" description="Helical" evidence="10">
    <location>
        <begin position="812"/>
        <end position="833"/>
    </location>
</feature>
<dbReference type="InterPro" id="IPR027417">
    <property type="entry name" value="P-loop_NTPase"/>
</dbReference>
<keyword evidence="8" id="KW-0175">Coiled coil</keyword>
<dbReference type="InterPro" id="IPR030386">
    <property type="entry name" value="G_GB1_RHD3_dom"/>
</dbReference>
<dbReference type="PANTHER" id="PTHR45923:SF2">
    <property type="entry name" value="PROTEIN SEY1"/>
    <property type="match status" value="1"/>
</dbReference>
<sequence length="896" mass="99566">MSSDYSIPAHLAPSPYTGAGGSSTAASSNILSASSSSTTSPSSPERSRPLPTNPYSSSSTSNGNTNRINKINNNDTTFQIIDEEKKFNPHLLEYFRQAAIDKCGLNYHIVSVFGSQSTGKSTLLNALFGTRFDVMNEIQRQQTTKGIWMAAATNISSQPIFSSSSSLASPSSSSSSLSSSPNLLIMDVEGTDGRERGEDQDFERKSALFALATSEILIVNMWENQVGLYQGANMALLKTVFEVNLALFNASAKASRSLILFVIRDHIGTTPLANLRATVIADLKRIWESLSKPPTAAHSSIEDFFDLQFCALPHKILMAEQFAAQTAALSQQFTQPQAPGYLFKPEYHRGVPLDGWPMYTEQIWEQIEQNKDLDLPTQQTLVARFRCEEIASQAWQQFESGLLEAQHESNNALGGPAVVEDFGGIISNIRGGTMELYDSLASRYTKAVYIAKREDLQSKIDTRLSNLYKAQLIALHKNAVNVFKSLIKAASSKQHHASSIPFIEILRRGRTTAIEGFVSGARKSSVDASVFTYNDELAALEQELATIEESAKATEIKRISNVAHKKITKSFGTDLESYFIEPTQDTWDKVLVYFNNTVMFALSAVAKRQPDSDTYDFGVGGNAEENARGVREIRRSAWIALDHQLKQVTRDDNVLFRLRERFEDLFKYDSSGVPIVWKAGDNIEGPYLSARDDTLKLLPIFATARLKNGTLVVPDVDSDKVIDLTDDDDNHHSGKYEDDDDSSALDADTFPYRISSSKEQDLSKRFKKQADAAFVEAKRSTTQLAKQVPLYMIVLLVVLGWNEFMAVLRNPIFFLLLLLGGAGLYVTYSLNMWGPILSVTNAMVDRTIEVGKQRLREVLEIPEGSNVELRSQRQQRRNVEEIPLQEIKSSNRTDDE</sequence>
<keyword evidence="13" id="KW-1185">Reference proteome</keyword>
<dbReference type="CDD" id="cd01851">
    <property type="entry name" value="GBP"/>
    <property type="match status" value="1"/>
</dbReference>
<keyword evidence="1 8" id="KW-0812">Transmembrane</keyword>
<feature type="topological domain" description="Cytoplasmic" evidence="8">
    <location>
        <begin position="833"/>
        <end position="896"/>
    </location>
</feature>
<feature type="binding site" evidence="8">
    <location>
        <begin position="114"/>
        <end position="121"/>
    </location>
    <ligand>
        <name>GTP</name>
        <dbReference type="ChEBI" id="CHEBI:37565"/>
    </ligand>
</feature>
<accession>A0A5E8BJB3</accession>
<dbReference type="OrthoDB" id="1597724at2759"/>
<dbReference type="PANTHER" id="PTHR45923">
    <property type="entry name" value="PROTEIN SEY1"/>
    <property type="match status" value="1"/>
</dbReference>
<dbReference type="EMBL" id="CABVLU010000002">
    <property type="protein sequence ID" value="VVT48795.1"/>
    <property type="molecule type" value="Genomic_DNA"/>
</dbReference>
<dbReference type="FunFam" id="3.40.50.300:FF:000727">
    <property type="entry name" value="Protein SEY1 homolog"/>
    <property type="match status" value="1"/>
</dbReference>
<feature type="topological domain" description="Cytoplasmic" evidence="8">
    <location>
        <begin position="1"/>
        <end position="787"/>
    </location>
</feature>
<dbReference type="Gene3D" id="3.40.50.300">
    <property type="entry name" value="P-loop containing nucleotide triphosphate hydrolases"/>
    <property type="match status" value="1"/>
</dbReference>
<feature type="coiled-coil region" evidence="8">
    <location>
        <begin position="530"/>
        <end position="557"/>
    </location>
</feature>
<feature type="domain" description="GB1/RHD3-type G" evidence="11">
    <location>
        <begin position="104"/>
        <end position="347"/>
    </location>
</feature>
<keyword evidence="6 8" id="KW-0342">GTP-binding</keyword>
<evidence type="ECO:0000259" key="11">
    <source>
        <dbReference type="PROSITE" id="PS51715"/>
    </source>
</evidence>
<evidence type="ECO:0000256" key="4">
    <source>
        <dbReference type="ARBA" id="ARBA00022824"/>
    </source>
</evidence>
<feature type="transmembrane region" description="Helical" evidence="10">
    <location>
        <begin position="788"/>
        <end position="805"/>
    </location>
</feature>
<dbReference type="Pfam" id="PF05879">
    <property type="entry name" value="RHD3_GTPase"/>
    <property type="match status" value="1"/>
</dbReference>
<evidence type="ECO:0000256" key="5">
    <source>
        <dbReference type="ARBA" id="ARBA00022989"/>
    </source>
</evidence>
<comment type="similarity">
    <text evidence="8">Belongs to the TRAFAC class dynamin-like GTPase superfamily. GB1/RHD3 GTPase family. RHD3 subfamily.</text>
</comment>
<evidence type="ECO:0000256" key="2">
    <source>
        <dbReference type="ARBA" id="ARBA00022741"/>
    </source>
</evidence>
<keyword evidence="7 8" id="KW-0472">Membrane</keyword>
<evidence type="ECO:0000313" key="13">
    <source>
        <dbReference type="Proteomes" id="UP000398389"/>
    </source>
</evidence>
<comment type="subcellular location">
    <subcellularLocation>
        <location evidence="8">Endoplasmic reticulum membrane</location>
        <topology evidence="8">Multi-pass membrane protein</topology>
    </subcellularLocation>
    <text evidence="8">Enriched in the cortical ER. Concentrated in punctae along the ER tubules.</text>
</comment>
<dbReference type="AlphaFoldDB" id="A0A5E8BJB3"/>
<dbReference type="GO" id="GO:0005525">
    <property type="term" value="F:GTP binding"/>
    <property type="evidence" value="ECO:0007669"/>
    <property type="project" value="UniProtKB-UniRule"/>
</dbReference>
<evidence type="ECO:0000256" key="6">
    <source>
        <dbReference type="ARBA" id="ARBA00023134"/>
    </source>
</evidence>
<keyword evidence="3 8" id="KW-0378">Hydrolase</keyword>
<name>A0A5E8BJB3_9ASCO</name>
<keyword evidence="5 8" id="KW-1133">Transmembrane helix</keyword>
<evidence type="ECO:0000256" key="7">
    <source>
        <dbReference type="ARBA" id="ARBA00023136"/>
    </source>
</evidence>
<proteinExistence type="inferred from homology"/>
<gene>
    <name evidence="8" type="primary">SEY1</name>
    <name evidence="12" type="ORF">SAPINGB_P001955</name>
</gene>
<dbReference type="GO" id="GO:0016320">
    <property type="term" value="P:endoplasmic reticulum membrane fusion"/>
    <property type="evidence" value="ECO:0007669"/>
    <property type="project" value="TreeGrafter"/>
</dbReference>
<feature type="compositionally biased region" description="Low complexity" evidence="9">
    <location>
        <begin position="22"/>
        <end position="71"/>
    </location>
</feature>
<evidence type="ECO:0000313" key="12">
    <source>
        <dbReference type="EMBL" id="VVT48795.1"/>
    </source>
</evidence>
<dbReference type="Pfam" id="PF20428">
    <property type="entry name" value="Sey1_3HB"/>
    <property type="match status" value="1"/>
</dbReference>
<dbReference type="SUPFAM" id="SSF52540">
    <property type="entry name" value="P-loop containing nucleoside triphosphate hydrolases"/>
    <property type="match status" value="1"/>
</dbReference>
<dbReference type="InterPro" id="IPR046758">
    <property type="entry name" value="Sey1/RHD3-like_3HB"/>
</dbReference>
<evidence type="ECO:0000256" key="9">
    <source>
        <dbReference type="SAM" id="MobiDB-lite"/>
    </source>
</evidence>